<sequence length="145" mass="16586">MDHRDQAHVLVSAPSKTGEDFIRQLMLKKLPCAAIVNNKEEMRRLESIGIKKFVMVKSSKEETWTMPNYEIGKVILFESSLNLCCRYIDMCRAWTSNPIYVITRTSNPRLVYKRLGATFVIHTHNEDISFLIDATAADTCSSGKR</sequence>
<accession>A0ABS7D7V0</accession>
<evidence type="ECO:0000313" key="2">
    <source>
        <dbReference type="Proteomes" id="UP000812277"/>
    </source>
</evidence>
<comment type="caution">
    <text evidence="1">The sequence shown here is derived from an EMBL/GenBank/DDBJ whole genome shotgun (WGS) entry which is preliminary data.</text>
</comment>
<reference evidence="1 2" key="1">
    <citation type="submission" date="2021-07" db="EMBL/GenBank/DDBJ databases">
        <title>Paenibacillus radiodurans sp. nov., isolated from the southeastern edge of Tengger Desert.</title>
        <authorList>
            <person name="Zhang G."/>
        </authorList>
    </citation>
    <scope>NUCLEOTIDE SEQUENCE [LARGE SCALE GENOMIC DNA]</scope>
    <source>
        <strain evidence="1 2">DT7-4</strain>
    </source>
</reference>
<evidence type="ECO:0000313" key="1">
    <source>
        <dbReference type="EMBL" id="MBW7475602.1"/>
    </source>
</evidence>
<dbReference type="Proteomes" id="UP000812277">
    <property type="component" value="Unassembled WGS sequence"/>
</dbReference>
<evidence type="ECO:0008006" key="3">
    <source>
        <dbReference type="Google" id="ProtNLM"/>
    </source>
</evidence>
<dbReference type="EMBL" id="JAHZIJ010000007">
    <property type="protein sequence ID" value="MBW7475602.1"/>
    <property type="molecule type" value="Genomic_DNA"/>
</dbReference>
<protein>
    <recommendedName>
        <fullName evidence="3">RCK N-terminal domain-containing protein</fullName>
    </recommendedName>
</protein>
<proteinExistence type="predicted"/>
<organism evidence="1 2">
    <name type="scientific">Paenibacillus oenotherae</name>
    <dbReference type="NCBI Taxonomy" id="1435645"/>
    <lineage>
        <taxon>Bacteria</taxon>
        <taxon>Bacillati</taxon>
        <taxon>Bacillota</taxon>
        <taxon>Bacilli</taxon>
        <taxon>Bacillales</taxon>
        <taxon>Paenibacillaceae</taxon>
        <taxon>Paenibacillus</taxon>
    </lineage>
</organism>
<keyword evidence="2" id="KW-1185">Reference proteome</keyword>
<dbReference type="RefSeq" id="WP_219872831.1">
    <property type="nucleotide sequence ID" value="NZ_JAHZIJ010000007.1"/>
</dbReference>
<name>A0ABS7D7V0_9BACL</name>
<gene>
    <name evidence="1" type="ORF">K0T92_12660</name>
</gene>